<evidence type="ECO:0000313" key="1">
    <source>
        <dbReference type="EMBL" id="MBE7696300.1"/>
    </source>
</evidence>
<gene>
    <name evidence="1" type="ORF">F7645_12840</name>
</gene>
<dbReference type="EMBL" id="WXXV01000055">
    <property type="protein sequence ID" value="MBE7696300.1"/>
    <property type="molecule type" value="Genomic_DNA"/>
</dbReference>
<sequence length="117" mass="14277">MENNNHFKRLVDFIIKEYWGERDKINLKTTLGGDLKIGGDDGIEFLEKFLIHFNIDYDENREWQLHFDDEGFGLINFIAIYNWIRRKKDNRDYYDLTIEHLIKIIELGYWIDMKSKK</sequence>
<dbReference type="Pfam" id="PF07377">
    <property type="entry name" value="DUF1493"/>
    <property type="match status" value="1"/>
</dbReference>
<dbReference type="Proteomes" id="UP000806077">
    <property type="component" value="Unassembled WGS sequence"/>
</dbReference>
<evidence type="ECO:0000313" key="2">
    <source>
        <dbReference type="Proteomes" id="UP000806077"/>
    </source>
</evidence>
<dbReference type="AlphaFoldDB" id="A0AAP1RHG8"/>
<organism evidence="1 2">
    <name type="scientific">Tenacibaculum finnmarkense genomovar finnmarkense</name>
    <dbReference type="NCBI Taxonomy" id="1458503"/>
    <lineage>
        <taxon>Bacteria</taxon>
        <taxon>Pseudomonadati</taxon>
        <taxon>Bacteroidota</taxon>
        <taxon>Flavobacteriia</taxon>
        <taxon>Flavobacteriales</taxon>
        <taxon>Flavobacteriaceae</taxon>
        <taxon>Tenacibaculum</taxon>
        <taxon>Tenacibaculum finnmarkense</taxon>
    </lineage>
</organism>
<dbReference type="InterPro" id="IPR010862">
    <property type="entry name" value="DUF1493"/>
</dbReference>
<comment type="caution">
    <text evidence="1">The sequence shown here is derived from an EMBL/GenBank/DDBJ whole genome shotgun (WGS) entry which is preliminary data.</text>
</comment>
<name>A0AAP1RHG8_9FLAO</name>
<accession>A0AAP1RHG8</accession>
<keyword evidence="2" id="KW-1185">Reference proteome</keyword>
<reference evidence="1 2" key="1">
    <citation type="journal article" date="2020" name="Int. J. Syst. Evol. Microbiol.">
        <title>Tenacibaculum piscium sp. nov., isolated from skin ulcers of sea-farmed fish, and description of Tenacibaculum finnmarkense sp. nov. with subdivision into genomovars finnmarkense and ulcerans.</title>
        <authorList>
            <person name="Olsen A.B."/>
            <person name="Spilsberg B."/>
            <person name="Nilsen H.K."/>
            <person name="Lagesen K."/>
            <person name="Gulla S."/>
            <person name="Avendano-Herrera R."/>
            <person name="Irgang R."/>
            <person name="Duchaud E."/>
            <person name="Colquhoun D.J."/>
        </authorList>
    </citation>
    <scope>NUCLEOTIDE SEQUENCE [LARGE SCALE GENOMIC DNA]</scope>
    <source>
        <strain evidence="1 2">TNO037</strain>
    </source>
</reference>
<proteinExistence type="predicted"/>
<dbReference type="RefSeq" id="WP_101916201.1">
    <property type="nucleotide sequence ID" value="NZ_JAFMUA010000088.1"/>
</dbReference>
<protein>
    <submittedName>
        <fullName evidence="1">DUF1493 family protein</fullName>
    </submittedName>
</protein>